<feature type="transmembrane region" description="Helical" evidence="16">
    <location>
        <begin position="212"/>
        <end position="229"/>
    </location>
</feature>
<keyword evidence="9 16" id="KW-0573">Peptidoglycan synthesis</keyword>
<sequence>MALEPTNSVKSKLHTFWQRLTSLPSLADELTARRLLIFSIVALLCIGTTMIGSASIPYGDYKYHQPLYFITRHLIYLFIGVFAVFLTMKVPLKAWFAQTFLLWFIVLILLIMVLLPGIGADVNGSKRWIRLMGFTFQPSEFAKFVMVLFTADYVVRREDEIRFSWSGFFRLLGPMVSVLFMLLLEPDLGASVVVVASMMAVFFLAGAPIRQFGVLLTGALIALVAAIVFEPYRLRRLTSFANPWDDELGADYQLKQSLIAFGRGEITGTGLGHSVQKLSYLPEAHTDFLLAIIGEELGFVGIACLFSLLFVMVISCMRIGHRALVNQYASAGYLAYGISVIFLLQILVNGGMNMGLLPTKGLTLPFISYGGTSLIMSLMMVGVLLRIDQETQKPKPRSARDAYLGG</sequence>
<feature type="transmembrane region" description="Helical" evidence="16">
    <location>
        <begin position="68"/>
        <end position="88"/>
    </location>
</feature>
<feature type="transmembrane region" description="Helical" evidence="16">
    <location>
        <begin position="100"/>
        <end position="119"/>
    </location>
</feature>
<evidence type="ECO:0000256" key="8">
    <source>
        <dbReference type="ARBA" id="ARBA00022960"/>
    </source>
</evidence>
<keyword evidence="6 16" id="KW-0808">Transferase</keyword>
<comment type="catalytic activity">
    <reaction evidence="15 16">
        <text>[GlcNAc-(1-&gt;4)-Mur2Ac(oyl-L-Ala-gamma-D-Glu-L-Lys-D-Ala-D-Ala)](n)-di-trans,octa-cis-undecaprenyl diphosphate + beta-D-GlcNAc-(1-&gt;4)-Mur2Ac(oyl-L-Ala-gamma-D-Glu-L-Lys-D-Ala-D-Ala)-di-trans,octa-cis-undecaprenyl diphosphate = [GlcNAc-(1-&gt;4)-Mur2Ac(oyl-L-Ala-gamma-D-Glu-L-Lys-D-Ala-D-Ala)](n+1)-di-trans,octa-cis-undecaprenyl diphosphate + di-trans,octa-cis-undecaprenyl diphosphate + H(+)</text>
        <dbReference type="Rhea" id="RHEA:23708"/>
        <dbReference type="Rhea" id="RHEA-COMP:9602"/>
        <dbReference type="Rhea" id="RHEA-COMP:9603"/>
        <dbReference type="ChEBI" id="CHEBI:15378"/>
        <dbReference type="ChEBI" id="CHEBI:58405"/>
        <dbReference type="ChEBI" id="CHEBI:60033"/>
        <dbReference type="ChEBI" id="CHEBI:78435"/>
        <dbReference type="EC" id="2.4.99.28"/>
    </reaction>
</comment>
<accession>A0A345P3G7</accession>
<dbReference type="PANTHER" id="PTHR30474">
    <property type="entry name" value="CELL CYCLE PROTEIN"/>
    <property type="match status" value="1"/>
</dbReference>
<keyword evidence="8 16" id="KW-0133">Cell shape</keyword>
<evidence type="ECO:0000256" key="3">
    <source>
        <dbReference type="ARBA" id="ARBA00022475"/>
    </source>
</evidence>
<feature type="transmembrane region" description="Helical" evidence="16">
    <location>
        <begin position="188"/>
        <end position="205"/>
    </location>
</feature>
<feature type="transmembrane region" description="Helical" evidence="16">
    <location>
        <begin position="131"/>
        <end position="151"/>
    </location>
</feature>
<keyword evidence="12 16" id="KW-0131">Cell cycle</keyword>
<evidence type="ECO:0000256" key="10">
    <source>
        <dbReference type="ARBA" id="ARBA00022989"/>
    </source>
</evidence>
<name>A0A345P3G7_9GAMM</name>
<feature type="transmembrane region" description="Helical" evidence="16">
    <location>
        <begin position="35"/>
        <end position="56"/>
    </location>
</feature>
<keyword evidence="13 16" id="KW-0961">Cell wall biogenesis/degradation</keyword>
<dbReference type="UniPathway" id="UPA00219"/>
<dbReference type="GO" id="GO:0008360">
    <property type="term" value="P:regulation of cell shape"/>
    <property type="evidence" value="ECO:0007669"/>
    <property type="project" value="UniProtKB-KW"/>
</dbReference>
<keyword evidence="3 16" id="KW-1003">Cell membrane</keyword>
<dbReference type="GO" id="GO:0071555">
    <property type="term" value="P:cell wall organization"/>
    <property type="evidence" value="ECO:0007669"/>
    <property type="project" value="UniProtKB-KW"/>
</dbReference>
<gene>
    <name evidence="16 17" type="primary">ftsW</name>
    <name evidence="17" type="ORF">HYN46_02395</name>
</gene>
<evidence type="ECO:0000256" key="2">
    <source>
        <dbReference type="ARBA" id="ARBA00004752"/>
    </source>
</evidence>
<dbReference type="GO" id="GO:0015648">
    <property type="term" value="F:lipid-linked peptidoglycan transporter activity"/>
    <property type="evidence" value="ECO:0007669"/>
    <property type="project" value="TreeGrafter"/>
</dbReference>
<dbReference type="NCBIfam" id="TIGR02614">
    <property type="entry name" value="ftsW"/>
    <property type="match status" value="1"/>
</dbReference>
<evidence type="ECO:0000256" key="11">
    <source>
        <dbReference type="ARBA" id="ARBA00023136"/>
    </source>
</evidence>
<keyword evidence="18" id="KW-1185">Reference proteome</keyword>
<dbReference type="GO" id="GO:0032153">
    <property type="term" value="C:cell division site"/>
    <property type="evidence" value="ECO:0007669"/>
    <property type="project" value="UniProtKB-UniRule"/>
</dbReference>
<proteinExistence type="inferred from homology"/>
<keyword evidence="4 16" id="KW-0132">Cell division</keyword>
<dbReference type="AlphaFoldDB" id="A0A345P3G7"/>
<evidence type="ECO:0000256" key="15">
    <source>
        <dbReference type="ARBA" id="ARBA00049902"/>
    </source>
</evidence>
<dbReference type="EC" id="2.4.99.28" evidence="16"/>
<evidence type="ECO:0000256" key="1">
    <source>
        <dbReference type="ARBA" id="ARBA00004651"/>
    </source>
</evidence>
<keyword evidence="7 16" id="KW-0812">Transmembrane</keyword>
<dbReference type="GO" id="GO:0005886">
    <property type="term" value="C:plasma membrane"/>
    <property type="evidence" value="ECO:0007669"/>
    <property type="project" value="UniProtKB-SubCell"/>
</dbReference>
<dbReference type="InterPro" id="IPR001182">
    <property type="entry name" value="FtsW/RodA"/>
</dbReference>
<comment type="similarity">
    <text evidence="14 16">Belongs to the SEDS family. FtsW subfamily.</text>
</comment>
<feature type="transmembrane region" description="Helical" evidence="16">
    <location>
        <begin position="367"/>
        <end position="387"/>
    </location>
</feature>
<comment type="subcellular location">
    <subcellularLocation>
        <location evidence="16">Cell inner membrane</location>
        <topology evidence="16">Multi-pass membrane protein</topology>
    </subcellularLocation>
    <subcellularLocation>
        <location evidence="1">Cell membrane</location>
        <topology evidence="1">Multi-pass membrane protein</topology>
    </subcellularLocation>
    <text evidence="16">Localizes to the division septum.</text>
</comment>
<evidence type="ECO:0000256" key="7">
    <source>
        <dbReference type="ARBA" id="ARBA00022692"/>
    </source>
</evidence>
<keyword evidence="10 16" id="KW-1133">Transmembrane helix</keyword>
<evidence type="ECO:0000256" key="14">
    <source>
        <dbReference type="ARBA" id="ARBA00038053"/>
    </source>
</evidence>
<dbReference type="OrthoDB" id="9768187at2"/>
<dbReference type="Proteomes" id="UP000253940">
    <property type="component" value="Chromosome"/>
</dbReference>
<dbReference type="KEGG" id="mbah:HYN46_02395"/>
<dbReference type="RefSeq" id="WP_114897936.1">
    <property type="nucleotide sequence ID" value="NZ_CP031222.1"/>
</dbReference>
<comment type="pathway">
    <text evidence="2 16">Cell wall biogenesis; peptidoglycan biosynthesis.</text>
</comment>
<evidence type="ECO:0000256" key="6">
    <source>
        <dbReference type="ARBA" id="ARBA00022679"/>
    </source>
</evidence>
<dbReference type="PROSITE" id="PS00428">
    <property type="entry name" value="FTSW_RODA_SPOVE"/>
    <property type="match status" value="1"/>
</dbReference>
<evidence type="ECO:0000256" key="9">
    <source>
        <dbReference type="ARBA" id="ARBA00022984"/>
    </source>
</evidence>
<dbReference type="GO" id="GO:0008955">
    <property type="term" value="F:peptidoglycan glycosyltransferase activity"/>
    <property type="evidence" value="ECO:0007669"/>
    <property type="project" value="UniProtKB-UniRule"/>
</dbReference>
<dbReference type="PANTHER" id="PTHR30474:SF2">
    <property type="entry name" value="PEPTIDOGLYCAN GLYCOSYLTRANSFERASE FTSW-RELATED"/>
    <property type="match status" value="1"/>
</dbReference>
<dbReference type="HAMAP" id="MF_00913">
    <property type="entry name" value="PGT_FtsW_proteobact"/>
    <property type="match status" value="1"/>
</dbReference>
<reference evidence="17 18" key="1">
    <citation type="submission" date="2018-07" db="EMBL/GenBank/DDBJ databases">
        <title>Genome sequencing of Moraxellaceae gen. HYN0046.</title>
        <authorList>
            <person name="Kim M."/>
            <person name="Yi H."/>
        </authorList>
    </citation>
    <scope>NUCLEOTIDE SEQUENCE [LARGE SCALE GENOMIC DNA]</scope>
    <source>
        <strain evidence="17 18">HYN0046</strain>
    </source>
</reference>
<evidence type="ECO:0000256" key="5">
    <source>
        <dbReference type="ARBA" id="ARBA00022676"/>
    </source>
</evidence>
<dbReference type="GO" id="GO:0009252">
    <property type="term" value="P:peptidoglycan biosynthetic process"/>
    <property type="evidence" value="ECO:0007669"/>
    <property type="project" value="UniProtKB-UniRule"/>
</dbReference>
<keyword evidence="11 16" id="KW-0472">Membrane</keyword>
<evidence type="ECO:0000313" key="17">
    <source>
        <dbReference type="EMBL" id="AXI01826.1"/>
    </source>
</evidence>
<comment type="function">
    <text evidence="16">Peptidoglycan polymerase that is essential for cell division.</text>
</comment>
<feature type="transmembrane region" description="Helical" evidence="16">
    <location>
        <begin position="163"/>
        <end position="182"/>
    </location>
</feature>
<evidence type="ECO:0000313" key="18">
    <source>
        <dbReference type="Proteomes" id="UP000253940"/>
    </source>
</evidence>
<dbReference type="GO" id="GO:0043093">
    <property type="term" value="P:FtsZ-dependent cytokinesis"/>
    <property type="evidence" value="ECO:0007669"/>
    <property type="project" value="UniProtKB-UniRule"/>
</dbReference>
<dbReference type="Pfam" id="PF01098">
    <property type="entry name" value="FTSW_RODA_SPOVE"/>
    <property type="match status" value="1"/>
</dbReference>
<organism evidence="17 18">
    <name type="scientific">Aquirhabdus parva</name>
    <dbReference type="NCBI Taxonomy" id="2283318"/>
    <lineage>
        <taxon>Bacteria</taxon>
        <taxon>Pseudomonadati</taxon>
        <taxon>Pseudomonadota</taxon>
        <taxon>Gammaproteobacteria</taxon>
        <taxon>Moraxellales</taxon>
        <taxon>Moraxellaceae</taxon>
        <taxon>Aquirhabdus</taxon>
    </lineage>
</organism>
<evidence type="ECO:0000256" key="12">
    <source>
        <dbReference type="ARBA" id="ARBA00023306"/>
    </source>
</evidence>
<dbReference type="InterPro" id="IPR013437">
    <property type="entry name" value="FtsW"/>
</dbReference>
<keyword evidence="16" id="KW-0997">Cell inner membrane</keyword>
<feature type="transmembrane region" description="Helical" evidence="16">
    <location>
        <begin position="297"/>
        <end position="316"/>
    </location>
</feature>
<evidence type="ECO:0000256" key="16">
    <source>
        <dbReference type="HAMAP-Rule" id="MF_00913"/>
    </source>
</evidence>
<dbReference type="InterPro" id="IPR018365">
    <property type="entry name" value="Cell_cycle_FtsW-rel_CS"/>
</dbReference>
<evidence type="ECO:0000256" key="13">
    <source>
        <dbReference type="ARBA" id="ARBA00023316"/>
    </source>
</evidence>
<feature type="transmembrane region" description="Helical" evidence="16">
    <location>
        <begin position="328"/>
        <end position="347"/>
    </location>
</feature>
<dbReference type="EMBL" id="CP031222">
    <property type="protein sequence ID" value="AXI01826.1"/>
    <property type="molecule type" value="Genomic_DNA"/>
</dbReference>
<protein>
    <recommendedName>
        <fullName evidence="16">Probable peptidoglycan glycosyltransferase FtsW</fullName>
        <shortName evidence="16">PGT</shortName>
        <ecNumber evidence="16">2.4.99.28</ecNumber>
    </recommendedName>
    <alternativeName>
        <fullName evidence="16">Cell division protein FtsW</fullName>
    </alternativeName>
    <alternativeName>
        <fullName evidence="16">Cell wall polymerase</fullName>
    </alternativeName>
    <alternativeName>
        <fullName evidence="16">Peptidoglycan polymerase</fullName>
        <shortName evidence="16">PG polymerase</shortName>
    </alternativeName>
</protein>
<keyword evidence="5 16" id="KW-0328">Glycosyltransferase</keyword>
<evidence type="ECO:0000256" key="4">
    <source>
        <dbReference type="ARBA" id="ARBA00022618"/>
    </source>
</evidence>